<sequence>MGARGASHGWSPLTVTEGTPSGAPVLLVDTAPHLTGLALDSPAVVRAGTG</sequence>
<dbReference type="Proteomes" id="UP000053859">
    <property type="component" value="Unassembled WGS sequence"/>
</dbReference>
<dbReference type="EMBL" id="DF968195">
    <property type="protein sequence ID" value="GAP45739.1"/>
    <property type="molecule type" value="Genomic_DNA"/>
</dbReference>
<name>A0A0K8PEC1_STRAJ</name>
<keyword evidence="1" id="KW-0560">Oxidoreductase</keyword>
<evidence type="ECO:0000313" key="4">
    <source>
        <dbReference type="Proteomes" id="UP000053859"/>
    </source>
</evidence>
<reference evidence="3" key="1">
    <citation type="journal article" date="2015" name="Genome Announc.">
        <title>Draft Genome Sequence of Thiostrepton-Producing Streptomyces azureus ATCC 14921.</title>
        <authorList>
            <person name="Sakihara K."/>
            <person name="Maeda J."/>
            <person name="Tashiro K."/>
            <person name="Fujino Y."/>
            <person name="Kuhara S."/>
            <person name="Ohshima T."/>
            <person name="Ogata S."/>
            <person name="Doi K."/>
        </authorList>
    </citation>
    <scope>NUCLEOTIDE SEQUENCE [LARGE SCALE GENOMIC DNA]</scope>
    <source>
        <strain evidence="3">ATCC14921</strain>
    </source>
</reference>
<dbReference type="Gene3D" id="3.30.43.10">
    <property type="entry name" value="Uridine Diphospho-n-acetylenolpyruvylglucosamine Reductase, domain 2"/>
    <property type="match status" value="1"/>
</dbReference>
<evidence type="ECO:0000256" key="2">
    <source>
        <dbReference type="SAM" id="MobiDB-lite"/>
    </source>
</evidence>
<accession>A0A0K8PEC1</accession>
<evidence type="ECO:0000313" key="3">
    <source>
        <dbReference type="EMBL" id="GAP45739.1"/>
    </source>
</evidence>
<dbReference type="GO" id="GO:0016491">
    <property type="term" value="F:oxidoreductase activity"/>
    <property type="evidence" value="ECO:0007669"/>
    <property type="project" value="UniProtKB-KW"/>
</dbReference>
<gene>
    <name evidence="3" type="ORF">SAZU_0469</name>
</gene>
<feature type="region of interest" description="Disordered" evidence="2">
    <location>
        <begin position="1"/>
        <end position="20"/>
    </location>
</feature>
<organism evidence="3 4">
    <name type="scientific">Streptomyces azureus</name>
    <dbReference type="NCBI Taxonomy" id="146537"/>
    <lineage>
        <taxon>Bacteria</taxon>
        <taxon>Bacillati</taxon>
        <taxon>Actinomycetota</taxon>
        <taxon>Actinomycetes</taxon>
        <taxon>Kitasatosporales</taxon>
        <taxon>Streptomycetaceae</taxon>
        <taxon>Streptomyces</taxon>
    </lineage>
</organism>
<dbReference type="AlphaFoldDB" id="A0A0K8PEC1"/>
<dbReference type="PATRIC" id="fig|146537.3.peg.492"/>
<dbReference type="InterPro" id="IPR016167">
    <property type="entry name" value="FAD-bd_PCMH_sub1"/>
</dbReference>
<evidence type="ECO:0000256" key="1">
    <source>
        <dbReference type="ARBA" id="ARBA00023002"/>
    </source>
</evidence>
<proteinExistence type="predicted"/>
<protein>
    <submittedName>
        <fullName evidence="3">Cholesterol oxidase</fullName>
    </submittedName>
</protein>
<keyword evidence="4" id="KW-1185">Reference proteome</keyword>